<evidence type="ECO:0008006" key="4">
    <source>
        <dbReference type="Google" id="ProtNLM"/>
    </source>
</evidence>
<sequence length="175" mass="19693">MAKQKQEQTRKERITQRRKRKRGWVNKTFQLWELCGFEITACLQNPESGQVTFLQTPGGGSLPRNIEDLKSTDPQAEILLPKDVEHVGGKGNTRAKPRPGARSRRSQHAQGHNQNRASAKGRGKKVSLHNTSLPDPPSFGTPSPRDRRFPFNTEQNKLNLVESGLLEELNLNIVP</sequence>
<proteinExistence type="predicted"/>
<feature type="compositionally biased region" description="Polar residues" evidence="1">
    <location>
        <begin position="108"/>
        <end position="117"/>
    </location>
</feature>
<dbReference type="AlphaFoldDB" id="A0A0D2BWP9"/>
<reference evidence="2 3" key="1">
    <citation type="submission" date="2015-01" db="EMBL/GenBank/DDBJ databases">
        <title>The Genome Sequence of Exophiala xenobiotica CBS118157.</title>
        <authorList>
            <consortium name="The Broad Institute Genomics Platform"/>
            <person name="Cuomo C."/>
            <person name="de Hoog S."/>
            <person name="Gorbushina A."/>
            <person name="Stielow B."/>
            <person name="Teixiera M."/>
            <person name="Abouelleil A."/>
            <person name="Chapman S.B."/>
            <person name="Priest M."/>
            <person name="Young S.K."/>
            <person name="Wortman J."/>
            <person name="Nusbaum C."/>
            <person name="Birren B."/>
        </authorList>
    </citation>
    <scope>NUCLEOTIDE SEQUENCE [LARGE SCALE GENOMIC DNA]</scope>
    <source>
        <strain evidence="2 3">CBS 118157</strain>
    </source>
</reference>
<dbReference type="OrthoDB" id="3515082at2759"/>
<dbReference type="GeneID" id="25327397"/>
<evidence type="ECO:0000256" key="1">
    <source>
        <dbReference type="SAM" id="MobiDB-lite"/>
    </source>
</evidence>
<gene>
    <name evidence="2" type="ORF">PV05_05489</name>
</gene>
<dbReference type="Proteomes" id="UP000054342">
    <property type="component" value="Unassembled WGS sequence"/>
</dbReference>
<organism evidence="2 3">
    <name type="scientific">Exophiala xenobiotica</name>
    <dbReference type="NCBI Taxonomy" id="348802"/>
    <lineage>
        <taxon>Eukaryota</taxon>
        <taxon>Fungi</taxon>
        <taxon>Dikarya</taxon>
        <taxon>Ascomycota</taxon>
        <taxon>Pezizomycotina</taxon>
        <taxon>Eurotiomycetes</taxon>
        <taxon>Chaetothyriomycetidae</taxon>
        <taxon>Chaetothyriales</taxon>
        <taxon>Herpotrichiellaceae</taxon>
        <taxon>Exophiala</taxon>
    </lineage>
</organism>
<feature type="region of interest" description="Disordered" evidence="1">
    <location>
        <begin position="1"/>
        <end position="21"/>
    </location>
</feature>
<accession>A0A0D2BWP9</accession>
<dbReference type="RefSeq" id="XP_013317455.1">
    <property type="nucleotide sequence ID" value="XM_013462001.1"/>
</dbReference>
<keyword evidence="3" id="KW-1185">Reference proteome</keyword>
<feature type="compositionally biased region" description="Basic and acidic residues" evidence="1">
    <location>
        <begin position="1"/>
        <end position="15"/>
    </location>
</feature>
<dbReference type="HOGENOM" id="CLU_1532566_0_0_1"/>
<evidence type="ECO:0000313" key="2">
    <source>
        <dbReference type="EMBL" id="KIW56871.1"/>
    </source>
</evidence>
<dbReference type="EMBL" id="KN847319">
    <property type="protein sequence ID" value="KIW56871.1"/>
    <property type="molecule type" value="Genomic_DNA"/>
</dbReference>
<feature type="region of interest" description="Disordered" evidence="1">
    <location>
        <begin position="54"/>
        <end position="150"/>
    </location>
</feature>
<evidence type="ECO:0000313" key="3">
    <source>
        <dbReference type="Proteomes" id="UP000054342"/>
    </source>
</evidence>
<protein>
    <recommendedName>
        <fullName evidence="4">MADS-box domain-containing protein</fullName>
    </recommendedName>
</protein>
<name>A0A0D2BWP9_9EURO</name>
<feature type="compositionally biased region" description="Basic residues" evidence="1">
    <location>
        <begin position="93"/>
        <end position="107"/>
    </location>
</feature>